<evidence type="ECO:0000259" key="1">
    <source>
        <dbReference type="Pfam" id="PF01182"/>
    </source>
</evidence>
<dbReference type="GO" id="GO:0006043">
    <property type="term" value="P:glucosamine catabolic process"/>
    <property type="evidence" value="ECO:0007669"/>
    <property type="project" value="TreeGrafter"/>
</dbReference>
<dbReference type="Pfam" id="PF01182">
    <property type="entry name" value="Glucosamine_iso"/>
    <property type="match status" value="1"/>
</dbReference>
<dbReference type="GO" id="GO:0019262">
    <property type="term" value="P:N-acetylneuraminate catabolic process"/>
    <property type="evidence" value="ECO:0007669"/>
    <property type="project" value="TreeGrafter"/>
</dbReference>
<dbReference type="AlphaFoldDB" id="A0A1W2F3J0"/>
<dbReference type="SUPFAM" id="SSF100950">
    <property type="entry name" value="NagB/RpiA/CoA transferase-like"/>
    <property type="match status" value="1"/>
</dbReference>
<dbReference type="GO" id="GO:0042802">
    <property type="term" value="F:identical protein binding"/>
    <property type="evidence" value="ECO:0007669"/>
    <property type="project" value="TreeGrafter"/>
</dbReference>
<dbReference type="GO" id="GO:0005737">
    <property type="term" value="C:cytoplasm"/>
    <property type="evidence" value="ECO:0007669"/>
    <property type="project" value="TreeGrafter"/>
</dbReference>
<dbReference type="EMBL" id="FWYB01000019">
    <property type="protein sequence ID" value="SMD16058.1"/>
    <property type="molecule type" value="Genomic_DNA"/>
</dbReference>
<dbReference type="Gene3D" id="3.40.50.1360">
    <property type="match status" value="1"/>
</dbReference>
<dbReference type="RefSeq" id="WP_084291862.1">
    <property type="nucleotide sequence ID" value="NZ_FWYB01000019.1"/>
</dbReference>
<dbReference type="PANTHER" id="PTHR11280">
    <property type="entry name" value="GLUCOSAMINE-6-PHOSPHATE ISOMERASE"/>
    <property type="match status" value="1"/>
</dbReference>
<dbReference type="GO" id="GO:0004342">
    <property type="term" value="F:glucosamine-6-phosphate deaminase activity"/>
    <property type="evidence" value="ECO:0007669"/>
    <property type="project" value="InterPro"/>
</dbReference>
<dbReference type="OrthoDB" id="9791139at2"/>
<feature type="domain" description="Glucosamine/galactosamine-6-phosphate isomerase" evidence="1">
    <location>
        <begin position="19"/>
        <end position="239"/>
    </location>
</feature>
<dbReference type="STRING" id="475255.SAMN04488101_11912"/>
<dbReference type="InterPro" id="IPR037171">
    <property type="entry name" value="NagB/RpiA_transferase-like"/>
</dbReference>
<dbReference type="InterPro" id="IPR004547">
    <property type="entry name" value="Glucosamine6P_isomerase"/>
</dbReference>
<gene>
    <name evidence="2" type="ORF">SAMN04488101_11912</name>
</gene>
<evidence type="ECO:0000313" key="2">
    <source>
        <dbReference type="EMBL" id="SMD16058.1"/>
    </source>
</evidence>
<sequence length="251" mass="28294">MKEFIKDKLTVKVFDNRNLMGAAVATAVAERINILLNTQPFVNIIFGAAPSQNEFFEELLKKEIDWSRLNAFHMDEYVNLASDAPQGFGNFIKARLFDLVLFNTVNYINGNEADYEAECLRYTALLNDFETDIVCLGIGENTHLAFNDPHVAAINDPYLVKRVDLDQQCRNQQVNDGCFNTINEVPTHALTLTLPALLKASYAFCTVPSEKKAQAVYHTLNEEISDKFPSTHLRNHQNAVLFLDDQSSVSI</sequence>
<dbReference type="GO" id="GO:0006046">
    <property type="term" value="P:N-acetylglucosamine catabolic process"/>
    <property type="evidence" value="ECO:0007669"/>
    <property type="project" value="TreeGrafter"/>
</dbReference>
<keyword evidence="3" id="KW-1185">Reference proteome</keyword>
<name>A0A1W2F3J0_9SPHI</name>
<dbReference type="Proteomes" id="UP000192678">
    <property type="component" value="Unassembled WGS sequence"/>
</dbReference>
<dbReference type="GO" id="GO:0005975">
    <property type="term" value="P:carbohydrate metabolic process"/>
    <property type="evidence" value="ECO:0007669"/>
    <property type="project" value="InterPro"/>
</dbReference>
<proteinExistence type="predicted"/>
<organism evidence="2 3">
    <name type="scientific">Pedobacter nyackensis</name>
    <dbReference type="NCBI Taxonomy" id="475255"/>
    <lineage>
        <taxon>Bacteria</taxon>
        <taxon>Pseudomonadati</taxon>
        <taxon>Bacteroidota</taxon>
        <taxon>Sphingobacteriia</taxon>
        <taxon>Sphingobacteriales</taxon>
        <taxon>Sphingobacteriaceae</taxon>
        <taxon>Pedobacter</taxon>
    </lineage>
</organism>
<reference evidence="2 3" key="1">
    <citation type="submission" date="2017-04" db="EMBL/GenBank/DDBJ databases">
        <authorList>
            <person name="Afonso C.L."/>
            <person name="Miller P.J."/>
            <person name="Scott M.A."/>
            <person name="Spackman E."/>
            <person name="Goraichik I."/>
            <person name="Dimitrov K.M."/>
            <person name="Suarez D.L."/>
            <person name="Swayne D.E."/>
        </authorList>
    </citation>
    <scope>NUCLEOTIDE SEQUENCE [LARGE SCALE GENOMIC DNA]</scope>
    <source>
        <strain evidence="2 3">DSM 19625</strain>
    </source>
</reference>
<dbReference type="PANTHER" id="PTHR11280:SF6">
    <property type="entry name" value="GLUCOSAMINE-6-PHOSPHATE ISOMERASE NAGB"/>
    <property type="match status" value="1"/>
</dbReference>
<accession>A0A1W2F3J0</accession>
<protein>
    <submittedName>
        <fullName evidence="2">Glucosamine-6-phosphate deaminase</fullName>
    </submittedName>
</protein>
<evidence type="ECO:0000313" key="3">
    <source>
        <dbReference type="Proteomes" id="UP000192678"/>
    </source>
</evidence>
<dbReference type="InterPro" id="IPR006148">
    <property type="entry name" value="Glc/Gal-6P_isomerase"/>
</dbReference>